<gene>
    <name evidence="2" type="ORF">PLEPLA_LOCUS2966</name>
</gene>
<protein>
    <submittedName>
        <fullName evidence="2">Uncharacterized protein</fullName>
    </submittedName>
</protein>
<evidence type="ECO:0000313" key="3">
    <source>
        <dbReference type="Proteomes" id="UP001153269"/>
    </source>
</evidence>
<organism evidence="2 3">
    <name type="scientific">Pleuronectes platessa</name>
    <name type="common">European plaice</name>
    <dbReference type="NCBI Taxonomy" id="8262"/>
    <lineage>
        <taxon>Eukaryota</taxon>
        <taxon>Metazoa</taxon>
        <taxon>Chordata</taxon>
        <taxon>Craniata</taxon>
        <taxon>Vertebrata</taxon>
        <taxon>Euteleostomi</taxon>
        <taxon>Actinopterygii</taxon>
        <taxon>Neopterygii</taxon>
        <taxon>Teleostei</taxon>
        <taxon>Neoteleostei</taxon>
        <taxon>Acanthomorphata</taxon>
        <taxon>Carangaria</taxon>
        <taxon>Pleuronectiformes</taxon>
        <taxon>Pleuronectoidei</taxon>
        <taxon>Pleuronectidae</taxon>
        <taxon>Pleuronectes</taxon>
    </lineage>
</organism>
<evidence type="ECO:0000313" key="2">
    <source>
        <dbReference type="EMBL" id="CAB1415250.1"/>
    </source>
</evidence>
<feature type="region of interest" description="Disordered" evidence="1">
    <location>
        <begin position="58"/>
        <end position="91"/>
    </location>
</feature>
<reference evidence="2" key="1">
    <citation type="submission" date="2020-03" db="EMBL/GenBank/DDBJ databases">
        <authorList>
            <person name="Weist P."/>
        </authorList>
    </citation>
    <scope>NUCLEOTIDE SEQUENCE</scope>
</reference>
<accession>A0A9N7TLJ3</accession>
<keyword evidence="3" id="KW-1185">Reference proteome</keyword>
<feature type="compositionally biased region" description="Pro residues" evidence="1">
    <location>
        <begin position="65"/>
        <end position="86"/>
    </location>
</feature>
<name>A0A9N7TLJ3_PLEPL</name>
<dbReference type="AlphaFoldDB" id="A0A9N7TLJ3"/>
<proteinExistence type="predicted"/>
<dbReference type="EMBL" id="CADEAL010000147">
    <property type="protein sequence ID" value="CAB1415250.1"/>
    <property type="molecule type" value="Genomic_DNA"/>
</dbReference>
<comment type="caution">
    <text evidence="2">The sequence shown here is derived from an EMBL/GenBank/DDBJ whole genome shotgun (WGS) entry which is preliminary data.</text>
</comment>
<feature type="non-terminal residue" evidence="2">
    <location>
        <position position="1"/>
    </location>
</feature>
<evidence type="ECO:0000256" key="1">
    <source>
        <dbReference type="SAM" id="MobiDB-lite"/>
    </source>
</evidence>
<sequence>SLAICVAAVWRHSVHFSLTRGPASSITHIQTGTEWGLSLRQIPLSVSVYHPAINSCRPLTRHTPDAPPPFNPPPTSSPAPNLPKNPSPALKKPISQSITAIAPLCQMARVSHGQWRATHACYLSKLASTC</sequence>
<dbReference type="Proteomes" id="UP001153269">
    <property type="component" value="Unassembled WGS sequence"/>
</dbReference>